<evidence type="ECO:0000256" key="1">
    <source>
        <dbReference type="SAM" id="SignalP"/>
    </source>
</evidence>
<feature type="chain" id="PRO_5015676175" evidence="1">
    <location>
        <begin position="26"/>
        <end position="146"/>
    </location>
</feature>
<evidence type="ECO:0000313" key="3">
    <source>
        <dbReference type="Proteomes" id="UP000244173"/>
    </source>
</evidence>
<dbReference type="Proteomes" id="UP000244173">
    <property type="component" value="Chromosome"/>
</dbReference>
<dbReference type="AlphaFoldDB" id="A0A2S0PD59"/>
<accession>A0A2S0PD59</accession>
<dbReference type="Gene3D" id="2.60.40.1120">
    <property type="entry name" value="Carboxypeptidase-like, regulatory domain"/>
    <property type="match status" value="1"/>
</dbReference>
<sequence length="146" mass="15020">MMKSTSKSLLAALVAGSLLSATALADDGALPPVQQADNIAYISGGIGSDEVAAIKAAARHYPLTIELAQASRTGGVFVADVDIAIRTAKGKKVFAANSSGPFMLVKLPPGSYRVEATLDGAARSQNVTIPARGSRHLTFVWPASAR</sequence>
<organism evidence="2 3">
    <name type="scientific">Microvirgula aerodenitrificans</name>
    <dbReference type="NCBI Taxonomy" id="57480"/>
    <lineage>
        <taxon>Bacteria</taxon>
        <taxon>Pseudomonadati</taxon>
        <taxon>Pseudomonadota</taxon>
        <taxon>Betaproteobacteria</taxon>
        <taxon>Neisseriales</taxon>
        <taxon>Aquaspirillaceae</taxon>
        <taxon>Microvirgula</taxon>
    </lineage>
</organism>
<dbReference type="RefSeq" id="WP_028499178.1">
    <property type="nucleotide sequence ID" value="NZ_CALFSO010000101.1"/>
</dbReference>
<evidence type="ECO:0000313" key="2">
    <source>
        <dbReference type="EMBL" id="AVY95272.1"/>
    </source>
</evidence>
<keyword evidence="2" id="KW-0645">Protease</keyword>
<proteinExistence type="predicted"/>
<dbReference type="STRING" id="1122240.GCA_000620105_02100"/>
<name>A0A2S0PD59_9NEIS</name>
<reference evidence="2 3" key="1">
    <citation type="submission" date="2018-04" db="EMBL/GenBank/DDBJ databases">
        <title>Denitrifier Microvirgula.</title>
        <authorList>
            <person name="Anderson E."/>
            <person name="Jang J."/>
            <person name="Ishii S."/>
        </authorList>
    </citation>
    <scope>NUCLEOTIDE SEQUENCE [LARGE SCALE GENOMIC DNA]</scope>
    <source>
        <strain evidence="2 3">BE2.4</strain>
    </source>
</reference>
<dbReference type="GO" id="GO:0004180">
    <property type="term" value="F:carboxypeptidase activity"/>
    <property type="evidence" value="ECO:0007669"/>
    <property type="project" value="UniProtKB-KW"/>
</dbReference>
<gene>
    <name evidence="2" type="ORF">DAI18_15435</name>
</gene>
<dbReference type="SUPFAM" id="SSF49452">
    <property type="entry name" value="Starch-binding domain-like"/>
    <property type="match status" value="1"/>
</dbReference>
<dbReference type="GO" id="GO:0030246">
    <property type="term" value="F:carbohydrate binding"/>
    <property type="evidence" value="ECO:0007669"/>
    <property type="project" value="InterPro"/>
</dbReference>
<dbReference type="OrthoDB" id="8926484at2"/>
<keyword evidence="2" id="KW-0121">Carboxypeptidase</keyword>
<protein>
    <submittedName>
        <fullName evidence="2">Carboxypeptidase regulatory-like domain-containing protein</fullName>
    </submittedName>
</protein>
<keyword evidence="3" id="KW-1185">Reference proteome</keyword>
<keyword evidence="1" id="KW-0732">Signal</keyword>
<keyword evidence="2" id="KW-0378">Hydrolase</keyword>
<dbReference type="InterPro" id="IPR013784">
    <property type="entry name" value="Carb-bd-like_fold"/>
</dbReference>
<dbReference type="KEGG" id="maer:DAI18_15435"/>
<dbReference type="EMBL" id="CP028519">
    <property type="protein sequence ID" value="AVY95272.1"/>
    <property type="molecule type" value="Genomic_DNA"/>
</dbReference>
<feature type="signal peptide" evidence="1">
    <location>
        <begin position="1"/>
        <end position="25"/>
    </location>
</feature>